<reference evidence="1" key="1">
    <citation type="submission" date="2014-11" db="EMBL/GenBank/DDBJ databases">
        <authorList>
            <person name="Amaro Gonzalez C."/>
        </authorList>
    </citation>
    <scope>NUCLEOTIDE SEQUENCE</scope>
</reference>
<evidence type="ECO:0000313" key="1">
    <source>
        <dbReference type="EMBL" id="JAH55356.1"/>
    </source>
</evidence>
<dbReference type="AlphaFoldDB" id="A0A0E9TP60"/>
<protein>
    <submittedName>
        <fullName evidence="1">Uncharacterized protein</fullName>
    </submittedName>
</protein>
<sequence>MRHQCHESSKLGKGFQEKHATGNYIIFQQHFRPTYC</sequence>
<reference evidence="1" key="2">
    <citation type="journal article" date="2015" name="Fish Shellfish Immunol.">
        <title>Early steps in the European eel (Anguilla anguilla)-Vibrio vulnificus interaction in the gills: Role of the RtxA13 toxin.</title>
        <authorList>
            <person name="Callol A."/>
            <person name="Pajuelo D."/>
            <person name="Ebbesson L."/>
            <person name="Teles M."/>
            <person name="MacKenzie S."/>
            <person name="Amaro C."/>
        </authorList>
    </citation>
    <scope>NUCLEOTIDE SEQUENCE</scope>
</reference>
<dbReference type="EMBL" id="GBXM01053221">
    <property type="protein sequence ID" value="JAH55356.1"/>
    <property type="molecule type" value="Transcribed_RNA"/>
</dbReference>
<name>A0A0E9TP60_ANGAN</name>
<accession>A0A0E9TP60</accession>
<proteinExistence type="predicted"/>
<organism evidence="1">
    <name type="scientific">Anguilla anguilla</name>
    <name type="common">European freshwater eel</name>
    <name type="synonym">Muraena anguilla</name>
    <dbReference type="NCBI Taxonomy" id="7936"/>
    <lineage>
        <taxon>Eukaryota</taxon>
        <taxon>Metazoa</taxon>
        <taxon>Chordata</taxon>
        <taxon>Craniata</taxon>
        <taxon>Vertebrata</taxon>
        <taxon>Euteleostomi</taxon>
        <taxon>Actinopterygii</taxon>
        <taxon>Neopterygii</taxon>
        <taxon>Teleostei</taxon>
        <taxon>Anguilliformes</taxon>
        <taxon>Anguillidae</taxon>
        <taxon>Anguilla</taxon>
    </lineage>
</organism>